<accession>A0AAE1CNP9</accession>
<organism evidence="3 4">
    <name type="scientific">Elysia crispata</name>
    <name type="common">lettuce slug</name>
    <dbReference type="NCBI Taxonomy" id="231223"/>
    <lineage>
        <taxon>Eukaryota</taxon>
        <taxon>Metazoa</taxon>
        <taxon>Spiralia</taxon>
        <taxon>Lophotrochozoa</taxon>
        <taxon>Mollusca</taxon>
        <taxon>Gastropoda</taxon>
        <taxon>Heterobranchia</taxon>
        <taxon>Euthyneura</taxon>
        <taxon>Panpulmonata</taxon>
        <taxon>Sacoglossa</taxon>
        <taxon>Placobranchoidea</taxon>
        <taxon>Plakobranchidae</taxon>
        <taxon>Elysia</taxon>
    </lineage>
</organism>
<protein>
    <submittedName>
        <fullName evidence="3">Uncharacterized protein</fullName>
    </submittedName>
</protein>
<feature type="transmembrane region" description="Helical" evidence="2">
    <location>
        <begin position="21"/>
        <end position="40"/>
    </location>
</feature>
<evidence type="ECO:0000256" key="2">
    <source>
        <dbReference type="SAM" id="Phobius"/>
    </source>
</evidence>
<proteinExistence type="predicted"/>
<reference evidence="3" key="1">
    <citation type="journal article" date="2023" name="G3 (Bethesda)">
        <title>A reference genome for the long-term kleptoplast-retaining sea slug Elysia crispata morphotype clarki.</title>
        <authorList>
            <person name="Eastman K.E."/>
            <person name="Pendleton A.L."/>
            <person name="Shaikh M.A."/>
            <person name="Suttiyut T."/>
            <person name="Ogas R."/>
            <person name="Tomko P."/>
            <person name="Gavelis G."/>
            <person name="Widhalm J.R."/>
            <person name="Wisecaver J.H."/>
        </authorList>
    </citation>
    <scope>NUCLEOTIDE SEQUENCE</scope>
    <source>
        <strain evidence="3">ECLA1</strain>
    </source>
</reference>
<evidence type="ECO:0000313" key="3">
    <source>
        <dbReference type="EMBL" id="KAK3719838.1"/>
    </source>
</evidence>
<dbReference type="AlphaFoldDB" id="A0AAE1CNP9"/>
<keyword evidence="4" id="KW-1185">Reference proteome</keyword>
<dbReference type="EMBL" id="JAWDGP010007412">
    <property type="protein sequence ID" value="KAK3719838.1"/>
    <property type="molecule type" value="Genomic_DNA"/>
</dbReference>
<sequence>MKCEFKAFSTTLVGTSRLCEYSYLVLILNFARIAALVGLLSQRFPTTTGSLAPATCTWVLHFIVTSEKTRRRLLHPKKSGDSSLQAFSWLRKFCTEKLHATVETPTGTFSHPRQTPCLPKPRDE</sequence>
<feature type="transmembrane region" description="Helical" evidence="2">
    <location>
        <begin position="46"/>
        <end position="64"/>
    </location>
</feature>
<name>A0AAE1CNP9_9GAST</name>
<evidence type="ECO:0000256" key="1">
    <source>
        <dbReference type="SAM" id="MobiDB-lite"/>
    </source>
</evidence>
<feature type="region of interest" description="Disordered" evidence="1">
    <location>
        <begin position="105"/>
        <end position="124"/>
    </location>
</feature>
<evidence type="ECO:0000313" key="4">
    <source>
        <dbReference type="Proteomes" id="UP001283361"/>
    </source>
</evidence>
<dbReference type="Proteomes" id="UP001283361">
    <property type="component" value="Unassembled WGS sequence"/>
</dbReference>
<keyword evidence="2" id="KW-0472">Membrane</keyword>
<keyword evidence="2" id="KW-1133">Transmembrane helix</keyword>
<keyword evidence="2" id="KW-0812">Transmembrane</keyword>
<gene>
    <name evidence="3" type="ORF">RRG08_040140</name>
</gene>
<comment type="caution">
    <text evidence="3">The sequence shown here is derived from an EMBL/GenBank/DDBJ whole genome shotgun (WGS) entry which is preliminary data.</text>
</comment>